<organism evidence="2 3">
    <name type="scientific">Kangsaoukella pontilimi</name>
    <dbReference type="NCBI Taxonomy" id="2691042"/>
    <lineage>
        <taxon>Bacteria</taxon>
        <taxon>Pseudomonadati</taxon>
        <taxon>Pseudomonadota</taxon>
        <taxon>Alphaproteobacteria</taxon>
        <taxon>Rhodobacterales</taxon>
        <taxon>Paracoccaceae</taxon>
        <taxon>Kangsaoukella</taxon>
    </lineage>
</organism>
<evidence type="ECO:0000256" key="1">
    <source>
        <dbReference type="SAM" id="SignalP"/>
    </source>
</evidence>
<dbReference type="RefSeq" id="WP_160762603.1">
    <property type="nucleotide sequence ID" value="NZ_WUPT01000001.1"/>
</dbReference>
<feature type="chain" id="PRO_5028997163" description="Protease inhibitor Inh" evidence="1">
    <location>
        <begin position="18"/>
        <end position="131"/>
    </location>
</feature>
<dbReference type="AlphaFoldDB" id="A0A7C9MYC2"/>
<comment type="caution">
    <text evidence="2">The sequence shown here is derived from an EMBL/GenBank/DDBJ whole genome shotgun (WGS) entry which is preliminary data.</text>
</comment>
<accession>A0A7C9MYC2</accession>
<reference evidence="2 3" key="2">
    <citation type="submission" date="2020-03" db="EMBL/GenBank/DDBJ databases">
        <title>Kangsaoukella pontilimi gen. nov., sp. nov., a new member of the family Rhodobacteraceae isolated from a tidal mudflat.</title>
        <authorList>
            <person name="Kim I.S."/>
        </authorList>
    </citation>
    <scope>NUCLEOTIDE SEQUENCE [LARGE SCALE GENOMIC DNA]</scope>
    <source>
        <strain evidence="2 3">GH1-50</strain>
    </source>
</reference>
<reference evidence="2 3" key="1">
    <citation type="submission" date="2019-12" db="EMBL/GenBank/DDBJ databases">
        <authorList>
            <person name="Lee S.D."/>
        </authorList>
    </citation>
    <scope>NUCLEOTIDE SEQUENCE [LARGE SCALE GENOMIC DNA]</scope>
    <source>
        <strain evidence="2 3">GH1-50</strain>
    </source>
</reference>
<dbReference type="EMBL" id="WUPT01000001">
    <property type="protein sequence ID" value="MXQ06678.1"/>
    <property type="molecule type" value="Genomic_DNA"/>
</dbReference>
<proteinExistence type="predicted"/>
<gene>
    <name evidence="2" type="ORF">GQ651_02345</name>
</gene>
<sequence length="131" mass="14740">MFRLCLTLLVLALPAWAADPPMSAEAFERHTTGKTLSYASPMGPFGAEDYLPDRRVRWSYLDGECLDGHWYPEGDRICFVYEGLSAPQCWSFYLRGGRLMAMFENDPTSTTLYETAEMSEPLLCLGPKIGV</sequence>
<keyword evidence="3" id="KW-1185">Reference proteome</keyword>
<keyword evidence="1" id="KW-0732">Signal</keyword>
<evidence type="ECO:0008006" key="4">
    <source>
        <dbReference type="Google" id="ProtNLM"/>
    </source>
</evidence>
<dbReference type="Proteomes" id="UP000480350">
    <property type="component" value="Unassembled WGS sequence"/>
</dbReference>
<name>A0A7C9MYC2_9RHOB</name>
<evidence type="ECO:0000313" key="3">
    <source>
        <dbReference type="Proteomes" id="UP000480350"/>
    </source>
</evidence>
<evidence type="ECO:0000313" key="2">
    <source>
        <dbReference type="EMBL" id="MXQ06678.1"/>
    </source>
</evidence>
<protein>
    <recommendedName>
        <fullName evidence="4">Protease inhibitor Inh</fullName>
    </recommendedName>
</protein>
<feature type="signal peptide" evidence="1">
    <location>
        <begin position="1"/>
        <end position="17"/>
    </location>
</feature>